<dbReference type="Pfam" id="PF00240">
    <property type="entry name" value="ubiquitin"/>
    <property type="match status" value="1"/>
</dbReference>
<organism evidence="3 4">
    <name type="scientific">Bacteroides nordii</name>
    <dbReference type="NCBI Taxonomy" id="291645"/>
    <lineage>
        <taxon>Bacteria</taxon>
        <taxon>Pseudomonadati</taxon>
        <taxon>Bacteroidota</taxon>
        <taxon>Bacteroidia</taxon>
        <taxon>Bacteroidales</taxon>
        <taxon>Bacteroidaceae</taxon>
        <taxon>Bacteroides</taxon>
    </lineage>
</organism>
<dbReference type="FunFam" id="3.10.20.90:FF:000222">
    <property type="entry name" value="Polyubiquitin 5"/>
    <property type="match status" value="1"/>
</dbReference>
<dbReference type="PROSITE" id="PS50053">
    <property type="entry name" value="UBIQUITIN_2"/>
    <property type="match status" value="1"/>
</dbReference>
<dbReference type="SUPFAM" id="SSF54236">
    <property type="entry name" value="Ubiquitin-like"/>
    <property type="match status" value="1"/>
</dbReference>
<evidence type="ECO:0000259" key="2">
    <source>
        <dbReference type="PROSITE" id="PS50053"/>
    </source>
</evidence>
<keyword evidence="1" id="KW-0472">Membrane</keyword>
<comment type="caution">
    <text evidence="3">The sequence shown here is derived from an EMBL/GenBank/DDBJ whole genome shotgun (WGS) entry which is preliminary data.</text>
</comment>
<dbReference type="InterPro" id="IPR050158">
    <property type="entry name" value="Ubiquitin_ubiquitin-like"/>
</dbReference>
<evidence type="ECO:0000313" key="4">
    <source>
        <dbReference type="Proteomes" id="UP000284379"/>
    </source>
</evidence>
<protein>
    <submittedName>
        <fullName evidence="3">Ubiquitin C</fullName>
    </submittedName>
</protein>
<evidence type="ECO:0000313" key="3">
    <source>
        <dbReference type="EMBL" id="RHB37113.1"/>
    </source>
</evidence>
<gene>
    <name evidence="3" type="ORF">DW888_06090</name>
</gene>
<dbReference type="PROSITE" id="PS00299">
    <property type="entry name" value="UBIQUITIN_1"/>
    <property type="match status" value="1"/>
</dbReference>
<dbReference type="PANTHER" id="PTHR10666">
    <property type="entry name" value="UBIQUITIN"/>
    <property type="match status" value="1"/>
</dbReference>
<dbReference type="InterPro" id="IPR000626">
    <property type="entry name" value="Ubiquitin-like_dom"/>
</dbReference>
<accession>A0A413VU95</accession>
<keyword evidence="1" id="KW-1133">Transmembrane helix</keyword>
<dbReference type="Gene3D" id="3.10.20.90">
    <property type="entry name" value="Phosphatidylinositol 3-kinase Catalytic Subunit, Chain A, domain 1"/>
    <property type="match status" value="1"/>
</dbReference>
<proteinExistence type="predicted"/>
<evidence type="ECO:0000256" key="1">
    <source>
        <dbReference type="SAM" id="Phobius"/>
    </source>
</evidence>
<name>A0A413VU95_9BACE</name>
<dbReference type="EMBL" id="QSGO01000003">
    <property type="protein sequence ID" value="RHB37113.1"/>
    <property type="molecule type" value="Genomic_DNA"/>
</dbReference>
<reference evidence="3 4" key="1">
    <citation type="submission" date="2018-08" db="EMBL/GenBank/DDBJ databases">
        <title>A genome reference for cultivated species of the human gut microbiota.</title>
        <authorList>
            <person name="Zou Y."/>
            <person name="Xue W."/>
            <person name="Luo G."/>
        </authorList>
    </citation>
    <scope>NUCLEOTIDE SEQUENCE [LARGE SCALE GENOMIC DNA]</scope>
    <source>
        <strain evidence="3 4">AM40-30BH</strain>
    </source>
</reference>
<dbReference type="InterPro" id="IPR019954">
    <property type="entry name" value="Ubiquitin_CS"/>
</dbReference>
<dbReference type="InterPro" id="IPR019956">
    <property type="entry name" value="Ubiquitin_dom"/>
</dbReference>
<dbReference type="Proteomes" id="UP000284379">
    <property type="component" value="Unassembled WGS sequence"/>
</dbReference>
<sequence>MYHCRLFYLFTLILYIMKRVYCYLLVCVLSGTGLLNSLFANSGVSSNFLEESEAFISDQVSPRSGFNVYVKIMANNKTITIATDPYETVAQFKSKIQAKEGIPPNQQRLIFAGKQLEDGRTLQDYAITKESTLHLLINFRPSR</sequence>
<keyword evidence="1" id="KW-0812">Transmembrane</keyword>
<feature type="domain" description="Ubiquitin-like" evidence="2">
    <location>
        <begin position="66"/>
        <end position="142"/>
    </location>
</feature>
<dbReference type="PRINTS" id="PR00348">
    <property type="entry name" value="UBIQUITIN"/>
</dbReference>
<dbReference type="InterPro" id="IPR029071">
    <property type="entry name" value="Ubiquitin-like_domsf"/>
</dbReference>
<dbReference type="AlphaFoldDB" id="A0A413VU95"/>
<feature type="transmembrane region" description="Helical" evidence="1">
    <location>
        <begin position="20"/>
        <end position="39"/>
    </location>
</feature>
<dbReference type="SMART" id="SM00213">
    <property type="entry name" value="UBQ"/>
    <property type="match status" value="1"/>
</dbReference>